<evidence type="ECO:0000313" key="2">
    <source>
        <dbReference type="Proteomes" id="UP000001593"/>
    </source>
</evidence>
<evidence type="ECO:0000313" key="1">
    <source>
        <dbReference type="EMBL" id="EDO29465.1"/>
    </source>
</evidence>
<proteinExistence type="predicted"/>
<sequence length="126" mass="14351">MSDRWGHRDNPPLLKTYRLLLLDYPALGVMHTVSSSLPSLLRVPQTALSRLYLGPGCEVGWHVEMGGKIATETRTDYNNSVTYKILYHKLQHTPGCTRCPALGQAYVSRWFFPRKYFEEGFPSGFS</sequence>
<gene>
    <name evidence="1" type="ORF">NEMVEDRAFT_v1g248664</name>
</gene>
<dbReference type="AlphaFoldDB" id="A7T3K1"/>
<organism evidence="1 2">
    <name type="scientific">Nematostella vectensis</name>
    <name type="common">Starlet sea anemone</name>
    <dbReference type="NCBI Taxonomy" id="45351"/>
    <lineage>
        <taxon>Eukaryota</taxon>
        <taxon>Metazoa</taxon>
        <taxon>Cnidaria</taxon>
        <taxon>Anthozoa</taxon>
        <taxon>Hexacorallia</taxon>
        <taxon>Actiniaria</taxon>
        <taxon>Edwardsiidae</taxon>
        <taxon>Nematostella</taxon>
    </lineage>
</organism>
<dbReference type="InParanoid" id="A7T3K1"/>
<name>A7T3K1_NEMVE</name>
<reference evidence="1 2" key="1">
    <citation type="journal article" date="2007" name="Science">
        <title>Sea anemone genome reveals ancestral eumetazoan gene repertoire and genomic organization.</title>
        <authorList>
            <person name="Putnam N.H."/>
            <person name="Srivastava M."/>
            <person name="Hellsten U."/>
            <person name="Dirks B."/>
            <person name="Chapman J."/>
            <person name="Salamov A."/>
            <person name="Terry A."/>
            <person name="Shapiro H."/>
            <person name="Lindquist E."/>
            <person name="Kapitonov V.V."/>
            <person name="Jurka J."/>
            <person name="Genikhovich G."/>
            <person name="Grigoriev I.V."/>
            <person name="Lucas S.M."/>
            <person name="Steele R.E."/>
            <person name="Finnerty J.R."/>
            <person name="Technau U."/>
            <person name="Martindale M.Q."/>
            <person name="Rokhsar D.S."/>
        </authorList>
    </citation>
    <scope>NUCLEOTIDE SEQUENCE [LARGE SCALE GENOMIC DNA]</scope>
    <source>
        <strain evidence="2">CH2 X CH6</strain>
    </source>
</reference>
<protein>
    <submittedName>
        <fullName evidence="1">Uncharacterized protein</fullName>
    </submittedName>
</protein>
<accession>A7T3K1</accession>
<dbReference type="EMBL" id="DS470533">
    <property type="protein sequence ID" value="EDO29465.1"/>
    <property type="molecule type" value="Genomic_DNA"/>
</dbReference>
<dbReference type="HOGENOM" id="CLU_2087672_0_0_1"/>
<keyword evidence="2" id="KW-1185">Reference proteome</keyword>
<dbReference type="Proteomes" id="UP000001593">
    <property type="component" value="Unassembled WGS sequence"/>
</dbReference>